<feature type="region of interest" description="Disordered" evidence="1">
    <location>
        <begin position="784"/>
        <end position="815"/>
    </location>
</feature>
<gene>
    <name evidence="2" type="ORF">R3P38DRAFT_3255691</name>
</gene>
<accession>A0AAW0DIS8</accession>
<keyword evidence="3" id="KW-1185">Reference proteome</keyword>
<organism evidence="2 3">
    <name type="scientific">Favolaschia claudopus</name>
    <dbReference type="NCBI Taxonomy" id="2862362"/>
    <lineage>
        <taxon>Eukaryota</taxon>
        <taxon>Fungi</taxon>
        <taxon>Dikarya</taxon>
        <taxon>Basidiomycota</taxon>
        <taxon>Agaricomycotina</taxon>
        <taxon>Agaricomycetes</taxon>
        <taxon>Agaricomycetidae</taxon>
        <taxon>Agaricales</taxon>
        <taxon>Marasmiineae</taxon>
        <taxon>Mycenaceae</taxon>
        <taxon>Favolaschia</taxon>
    </lineage>
</organism>
<proteinExistence type="predicted"/>
<dbReference type="AlphaFoldDB" id="A0AAW0DIS8"/>
<dbReference type="Proteomes" id="UP001362999">
    <property type="component" value="Unassembled WGS sequence"/>
</dbReference>
<feature type="compositionally biased region" description="Polar residues" evidence="1">
    <location>
        <begin position="111"/>
        <end position="124"/>
    </location>
</feature>
<feature type="compositionally biased region" description="Polar residues" evidence="1">
    <location>
        <begin position="407"/>
        <end position="428"/>
    </location>
</feature>
<reference evidence="2 3" key="1">
    <citation type="journal article" date="2024" name="J Genomics">
        <title>Draft genome sequencing and assembly of Favolaschia claudopus CIRM-BRFM 2984 isolated from oak limbs.</title>
        <authorList>
            <person name="Navarro D."/>
            <person name="Drula E."/>
            <person name="Chaduli D."/>
            <person name="Cazenave R."/>
            <person name="Ahrendt S."/>
            <person name="Wang J."/>
            <person name="Lipzen A."/>
            <person name="Daum C."/>
            <person name="Barry K."/>
            <person name="Grigoriev I.V."/>
            <person name="Favel A."/>
            <person name="Rosso M.N."/>
            <person name="Martin F."/>
        </authorList>
    </citation>
    <scope>NUCLEOTIDE SEQUENCE [LARGE SCALE GENOMIC DNA]</scope>
    <source>
        <strain evidence="2 3">CIRM-BRFM 2984</strain>
    </source>
</reference>
<dbReference type="EMBL" id="JAWWNJ010000007">
    <property type="protein sequence ID" value="KAK7052540.1"/>
    <property type="molecule type" value="Genomic_DNA"/>
</dbReference>
<feature type="compositionally biased region" description="Polar residues" evidence="1">
    <location>
        <begin position="698"/>
        <end position="709"/>
    </location>
</feature>
<name>A0AAW0DIS8_9AGAR</name>
<feature type="compositionally biased region" description="Low complexity" evidence="1">
    <location>
        <begin position="463"/>
        <end position="476"/>
    </location>
</feature>
<feature type="region of interest" description="Disordered" evidence="1">
    <location>
        <begin position="688"/>
        <end position="762"/>
    </location>
</feature>
<evidence type="ECO:0000256" key="1">
    <source>
        <dbReference type="SAM" id="MobiDB-lite"/>
    </source>
</evidence>
<evidence type="ECO:0000313" key="2">
    <source>
        <dbReference type="EMBL" id="KAK7052540.1"/>
    </source>
</evidence>
<evidence type="ECO:0008006" key="4">
    <source>
        <dbReference type="Google" id="ProtNLM"/>
    </source>
</evidence>
<feature type="region of interest" description="Disordered" evidence="1">
    <location>
        <begin position="106"/>
        <end position="131"/>
    </location>
</feature>
<feature type="compositionally biased region" description="Low complexity" evidence="1">
    <location>
        <begin position="369"/>
        <end position="389"/>
    </location>
</feature>
<evidence type="ECO:0000313" key="3">
    <source>
        <dbReference type="Proteomes" id="UP001362999"/>
    </source>
</evidence>
<comment type="caution">
    <text evidence="2">The sequence shown here is derived from an EMBL/GenBank/DDBJ whole genome shotgun (WGS) entry which is preliminary data.</text>
</comment>
<protein>
    <recommendedName>
        <fullName evidence="4">Zn(2)-C6 fungal-type domain-containing protein</fullName>
    </recommendedName>
</protein>
<feature type="compositionally biased region" description="Low complexity" evidence="1">
    <location>
        <begin position="784"/>
        <end position="802"/>
    </location>
</feature>
<feature type="region of interest" description="Disordered" evidence="1">
    <location>
        <begin position="368"/>
        <end position="484"/>
    </location>
</feature>
<sequence>MDPHPDIHYPYHPYFVPWFEPATSLEGFPLSQTDMSFINNDYDPATGKGFSRLRDTPRLRTSKACEQCRARKAKVAAFPHSPRRCLTCGNGSVLAIGQCRIRGPNKVKSRTGYTPSTAIQQSHSEAQRDEPPYVNVNVKKARRNTTLGTTDGGFGLGPLSTCEPLALPPKNKSYDPNLGSQFGHAHLLPTGASKRQSLPVSLDPSLVVHRHYPISASSSSNSLVTLSSAFIPSQHPSNGDSASASDYAESIFTEGSSKRSSFDPSYSLESHQHEMKGYDERDHLSGMLDSFDHRLSFPLEAGYALDEQNPATTAALHEFSHPLAGEVMGLGRPPAIAAGHGMGRPSISLNTGPGLGQRRVNARALSLRSLSGDSGESTSSGSKSGDGESAPLSAVSGSFPLFGGDSYSPTHSRAQSTYSPLFSPSPQTAVAPAMPSHMHYNAMLPRSTGTHSAYTSDSDRSSHAGSSHSPTPAPAGMSTEYSSLTIGGGDDGVFGSLQNGFSNHELQQHSASTSGLELVTPTPKYPFDFHARMLEASSEVRQSMGWGNEGQRDEKGMSEMSPFAGYEAASRIRGYDEMEVDVEASFSGSPHASAAGMAMTGIERMTGGNGGMRMASGSNMLKGWAEPPSMPLVSSSLSSPGSSRTAAHTLSALSSSSIRMVASDTPGSTHNVAGMIPMSPRSRIAAATTGGTPLRSLSIPQSHTRTRATSGEEGGREPTTDSTMPAVTVAASEVDGSEPPMSPLSGAESESNEESSQIDEAPALGLGLVRTMSEDGAGTIKASASGALGAGAPTRTRARAATISGPGAPQRANRR</sequence>